<dbReference type="EMBL" id="FOZL01000002">
    <property type="protein sequence ID" value="SFS21633.1"/>
    <property type="molecule type" value="Genomic_DNA"/>
</dbReference>
<sequence>MSADEKAIREVVAQWARATSEGDIVTIMNLMTEDVVFLTPGNPPMMREAFRTGFENMIRNVTVKAKPDAKSLNITVEGDVAITWGGLEIEIKPKTGGPARIAKGHTLSGFRRGVDGQWRIFRDANLLSAFKG</sequence>
<dbReference type="NCBIfam" id="TIGR02246">
    <property type="entry name" value="SgcJ/EcaC family oxidoreductase"/>
    <property type="match status" value="1"/>
</dbReference>
<proteinExistence type="predicted"/>
<dbReference type="Proteomes" id="UP000199024">
    <property type="component" value="Unassembled WGS sequence"/>
</dbReference>
<keyword evidence="3" id="KW-1185">Reference proteome</keyword>
<dbReference type="OrthoDB" id="213636at2"/>
<dbReference type="STRING" id="474950.SAMN05421771_4272"/>
<organism evidence="2 3">
    <name type="scientific">Granulicella pectinivorans</name>
    <dbReference type="NCBI Taxonomy" id="474950"/>
    <lineage>
        <taxon>Bacteria</taxon>
        <taxon>Pseudomonadati</taxon>
        <taxon>Acidobacteriota</taxon>
        <taxon>Terriglobia</taxon>
        <taxon>Terriglobales</taxon>
        <taxon>Acidobacteriaceae</taxon>
        <taxon>Granulicella</taxon>
    </lineage>
</organism>
<dbReference type="Gene3D" id="3.10.450.50">
    <property type="match status" value="1"/>
</dbReference>
<dbReference type="Pfam" id="PF14534">
    <property type="entry name" value="DUF4440"/>
    <property type="match status" value="1"/>
</dbReference>
<dbReference type="InterPro" id="IPR027843">
    <property type="entry name" value="DUF4440"/>
</dbReference>
<dbReference type="InterPro" id="IPR032710">
    <property type="entry name" value="NTF2-like_dom_sf"/>
</dbReference>
<protein>
    <recommendedName>
        <fullName evidence="1">DUF4440 domain-containing protein</fullName>
    </recommendedName>
</protein>
<feature type="domain" description="DUF4440" evidence="1">
    <location>
        <begin position="8"/>
        <end position="120"/>
    </location>
</feature>
<evidence type="ECO:0000259" key="1">
    <source>
        <dbReference type="Pfam" id="PF14534"/>
    </source>
</evidence>
<dbReference type="SUPFAM" id="SSF54427">
    <property type="entry name" value="NTF2-like"/>
    <property type="match status" value="1"/>
</dbReference>
<dbReference type="InterPro" id="IPR011944">
    <property type="entry name" value="Steroid_delta5-4_isomerase"/>
</dbReference>
<evidence type="ECO:0000313" key="2">
    <source>
        <dbReference type="EMBL" id="SFS21633.1"/>
    </source>
</evidence>
<reference evidence="2 3" key="1">
    <citation type="submission" date="2016-10" db="EMBL/GenBank/DDBJ databases">
        <authorList>
            <person name="de Groot N.N."/>
        </authorList>
    </citation>
    <scope>NUCLEOTIDE SEQUENCE [LARGE SCALE GENOMIC DNA]</scope>
    <source>
        <strain evidence="2 3">DSM 21001</strain>
    </source>
</reference>
<dbReference type="AlphaFoldDB" id="A0A1I6N109"/>
<gene>
    <name evidence="2" type="ORF">SAMN05421771_4272</name>
</gene>
<evidence type="ECO:0000313" key="3">
    <source>
        <dbReference type="Proteomes" id="UP000199024"/>
    </source>
</evidence>
<dbReference type="RefSeq" id="WP_089843673.1">
    <property type="nucleotide sequence ID" value="NZ_FOZL01000002.1"/>
</dbReference>
<accession>A0A1I6N109</accession>
<name>A0A1I6N109_9BACT</name>